<dbReference type="GO" id="GO:0005788">
    <property type="term" value="C:endoplasmic reticulum lumen"/>
    <property type="evidence" value="ECO:0007669"/>
    <property type="project" value="UniProtKB-SubCell"/>
</dbReference>
<keyword evidence="6" id="KW-0999">Mitochondrion inner membrane</keyword>
<feature type="compositionally biased region" description="Basic and acidic residues" evidence="14">
    <location>
        <begin position="463"/>
        <end position="472"/>
    </location>
</feature>
<dbReference type="GO" id="GO:0016020">
    <property type="term" value="C:membrane"/>
    <property type="evidence" value="ECO:0007669"/>
    <property type="project" value="UniProtKB-SubCell"/>
</dbReference>
<dbReference type="PROSITE" id="PS50920">
    <property type="entry name" value="SOLCAR"/>
    <property type="match status" value="3"/>
</dbReference>
<dbReference type="GO" id="GO:0051087">
    <property type="term" value="F:protein-folding chaperone binding"/>
    <property type="evidence" value="ECO:0007669"/>
    <property type="project" value="TreeGrafter"/>
</dbReference>
<dbReference type="CDD" id="cd06257">
    <property type="entry name" value="DnaJ"/>
    <property type="match status" value="1"/>
</dbReference>
<evidence type="ECO:0000256" key="10">
    <source>
        <dbReference type="ARBA" id="ARBA00023136"/>
    </source>
</evidence>
<evidence type="ECO:0000256" key="4">
    <source>
        <dbReference type="ARBA" id="ARBA00022729"/>
    </source>
</evidence>
<dbReference type="InterPro" id="IPR011990">
    <property type="entry name" value="TPR-like_helical_dom_sf"/>
</dbReference>
<keyword evidence="8" id="KW-0256">Endoplasmic reticulum</keyword>
<protein>
    <recommendedName>
        <fullName evidence="11">Tetratricopeptide repeat and J domain-containing co-chaperone DNJ1</fullName>
    </recommendedName>
</protein>
<keyword evidence="9" id="KW-1133">Transmembrane helix</keyword>
<keyword evidence="10 12" id="KW-0472">Membrane</keyword>
<feature type="region of interest" description="Disordered" evidence="14">
    <location>
        <begin position="463"/>
        <end position="525"/>
    </location>
</feature>
<dbReference type="FunFam" id="1.25.40.10:FF:000224">
    <property type="entry name" value="DnaJ and TPR domain protein"/>
    <property type="match status" value="1"/>
</dbReference>
<evidence type="ECO:0000256" key="6">
    <source>
        <dbReference type="ARBA" id="ARBA00022792"/>
    </source>
</evidence>
<evidence type="ECO:0000256" key="9">
    <source>
        <dbReference type="ARBA" id="ARBA00022989"/>
    </source>
</evidence>
<dbReference type="SMART" id="SM00028">
    <property type="entry name" value="TPR"/>
    <property type="match status" value="5"/>
</dbReference>
<feature type="repeat" description="Solcar" evidence="12">
    <location>
        <begin position="613"/>
        <end position="701"/>
    </location>
</feature>
<evidence type="ECO:0000256" key="14">
    <source>
        <dbReference type="SAM" id="MobiDB-lite"/>
    </source>
</evidence>
<evidence type="ECO:0000256" key="1">
    <source>
        <dbReference type="ARBA" id="ARBA00004141"/>
    </source>
</evidence>
<dbReference type="FunFam" id="1.10.287.110:FF:000083">
    <property type="entry name" value="DnaJ and TPR domain protein"/>
    <property type="match status" value="1"/>
</dbReference>
<feature type="signal peptide" evidence="15">
    <location>
        <begin position="1"/>
        <end position="22"/>
    </location>
</feature>
<dbReference type="Pfam" id="PF00226">
    <property type="entry name" value="DnaJ"/>
    <property type="match status" value="1"/>
</dbReference>
<proteinExistence type="predicted"/>
<feature type="chain" id="PRO_5013547484" description="Tetratricopeptide repeat and J domain-containing co-chaperone DNJ1" evidence="15">
    <location>
        <begin position="23"/>
        <end position="892"/>
    </location>
</feature>
<dbReference type="SUPFAM" id="SSF48452">
    <property type="entry name" value="TPR-like"/>
    <property type="match status" value="1"/>
</dbReference>
<evidence type="ECO:0000256" key="15">
    <source>
        <dbReference type="SAM" id="SignalP"/>
    </source>
</evidence>
<dbReference type="AlphaFoldDB" id="A0A2H2Z7Q2"/>
<dbReference type="Pfam" id="PF14559">
    <property type="entry name" value="TPR_19"/>
    <property type="match status" value="1"/>
</dbReference>
<dbReference type="Gene3D" id="1.10.287.110">
    <property type="entry name" value="DnaJ domain"/>
    <property type="match status" value="1"/>
</dbReference>
<feature type="repeat" description="TPR" evidence="13">
    <location>
        <begin position="65"/>
        <end position="98"/>
    </location>
</feature>
<dbReference type="InterPro" id="IPR036869">
    <property type="entry name" value="J_dom_sf"/>
</dbReference>
<dbReference type="GO" id="GO:0034975">
    <property type="term" value="P:protein folding in endoplasmic reticulum"/>
    <property type="evidence" value="ECO:0007669"/>
    <property type="project" value="TreeGrafter"/>
</dbReference>
<dbReference type="InterPro" id="IPR001623">
    <property type="entry name" value="DnaJ_domain"/>
</dbReference>
<dbReference type="InterPro" id="IPR023395">
    <property type="entry name" value="MCP_dom_sf"/>
</dbReference>
<comment type="caution">
    <text evidence="17">The sequence shown here is derived from an EMBL/GenBank/DDBJ whole genome shotgun (WGS) entry which is preliminary data.</text>
</comment>
<dbReference type="OrthoDB" id="1726119at2759"/>
<organism evidence="17 18">
    <name type="scientific">Trichoderma parareesei</name>
    <name type="common">Filamentous fungus</name>
    <dbReference type="NCBI Taxonomy" id="858221"/>
    <lineage>
        <taxon>Eukaryota</taxon>
        <taxon>Fungi</taxon>
        <taxon>Dikarya</taxon>
        <taxon>Ascomycota</taxon>
        <taxon>Pezizomycotina</taxon>
        <taxon>Sordariomycetes</taxon>
        <taxon>Hypocreomycetidae</taxon>
        <taxon>Hypocreales</taxon>
        <taxon>Hypocreaceae</taxon>
        <taxon>Trichoderma</taxon>
    </lineage>
</organism>
<dbReference type="Gene3D" id="1.50.40.10">
    <property type="entry name" value="Mitochondrial carrier domain"/>
    <property type="match status" value="2"/>
</dbReference>
<sequence>MRLSFPNLLVTAALISAGAVLSQDIPSDVPVSALLTTAQDHLTKGETNEALAYFDAAIARDPTNYLSFFKRATTYLSLGRANLATEDFEKVLSLRPGFPGAHLQLAKIKAKAAEWDDARAEFAAAGEGSDSPDVQSLNAAEAAMKLAFAAEKAGQWEDCVNYAGEAIIVASRYAPLRETRSHCRFERGELEEGMGDLRHVLQMRPGDTTPHVVISAVSFYNLADFDAGVGQIRKCLHSDPDSKVCKKLHKQEKAVSKAYTKATNSLNKGQYTTASRALVGTEEGPGLLQTVQQQVDELRQEGRIPKKGRVILYERLVDMVCQAYVESTSKHADKYCEEALKLNEESFWGLLHRAKALLKKEEFEAAIQTLESAANAHPDRRDKINPLLNKAQIELKRSKTKDYYKVLGVAHDADERQIKSAYRKASKQYHPDKAIKQGVTKEEAEKKMAAINEAYEVLSDPELRARFDRGDDPNSNEQRGHPFQGSPFGGGGQHWAFQQPGGGGQQFNRGCPPNPQSRFCAPSADRPPAAAASFFRARLPPSPFETQGSPRHYYTNRTAGRAALSTLQSANLAAINSKTFGAAPDAVAVMAQPPSGKPVEEEDYDYESLPPNFSLLQNMAAGAFAGIAEHTVMYPIDAIKTRMQVLQPHGTITHNSVVRNIFQVARTEGVFSLWRGMSSVIVGAGPAHAVYFATYEAVKHAMGGNQVGVHHPLAAATSGAAATIASDAFMNPFDVIKQRMQMQESRKMYRSMVDCAKYVYRNEGIGAFYISYPTTLSMTVPFTALQFLAYESISTAMNPQKAYDPVTHCLAGAVAGGFAAGLTTPMDVIKTILQTRGTSSDPQVRNVSGFMEGCKLLYRREGFRGFFKGVRPRVVTTMPSTAICWSAYEFSK</sequence>
<evidence type="ECO:0000256" key="2">
    <source>
        <dbReference type="ARBA" id="ARBA00004319"/>
    </source>
</evidence>
<keyword evidence="6" id="KW-0496">Mitochondrion</keyword>
<evidence type="ECO:0000313" key="18">
    <source>
        <dbReference type="Proteomes" id="UP000219286"/>
    </source>
</evidence>
<dbReference type="Proteomes" id="UP000219286">
    <property type="component" value="Unassembled WGS sequence"/>
</dbReference>
<evidence type="ECO:0000259" key="16">
    <source>
        <dbReference type="PROSITE" id="PS50076"/>
    </source>
</evidence>
<dbReference type="GO" id="GO:0051787">
    <property type="term" value="F:misfolded protein binding"/>
    <property type="evidence" value="ECO:0007669"/>
    <property type="project" value="TreeGrafter"/>
</dbReference>
<dbReference type="Pfam" id="PF00153">
    <property type="entry name" value="Mito_carr"/>
    <property type="match status" value="3"/>
</dbReference>
<evidence type="ECO:0000313" key="17">
    <source>
        <dbReference type="EMBL" id="OTA03533.1"/>
    </source>
</evidence>
<name>A0A2H2Z7Q2_TRIPA</name>
<dbReference type="PROSITE" id="PS50005">
    <property type="entry name" value="TPR"/>
    <property type="match status" value="2"/>
</dbReference>
<comment type="subcellular location">
    <subcellularLocation>
        <location evidence="2">Endoplasmic reticulum lumen</location>
    </subcellularLocation>
    <subcellularLocation>
        <location evidence="1">Membrane</location>
        <topology evidence="1">Multi-pass membrane protein</topology>
    </subcellularLocation>
</comment>
<dbReference type="SUPFAM" id="SSF103506">
    <property type="entry name" value="Mitochondrial carrier"/>
    <property type="match status" value="1"/>
</dbReference>
<evidence type="ECO:0000256" key="7">
    <source>
        <dbReference type="ARBA" id="ARBA00022803"/>
    </source>
</evidence>
<dbReference type="EMBL" id="LFMI01000416">
    <property type="protein sequence ID" value="OTA03533.1"/>
    <property type="molecule type" value="Genomic_DNA"/>
</dbReference>
<keyword evidence="5" id="KW-0677">Repeat</keyword>
<evidence type="ECO:0000256" key="3">
    <source>
        <dbReference type="ARBA" id="ARBA00022692"/>
    </source>
</evidence>
<dbReference type="PANTHER" id="PTHR44140">
    <property type="entry name" value="LD25575P"/>
    <property type="match status" value="1"/>
</dbReference>
<dbReference type="InterPro" id="IPR018108">
    <property type="entry name" value="MCP_transmembrane"/>
</dbReference>
<evidence type="ECO:0000256" key="11">
    <source>
        <dbReference type="ARBA" id="ARBA00073740"/>
    </source>
</evidence>
<evidence type="ECO:0000256" key="13">
    <source>
        <dbReference type="PROSITE-ProRule" id="PRU00339"/>
    </source>
</evidence>
<feature type="domain" description="J" evidence="16">
    <location>
        <begin position="402"/>
        <end position="471"/>
    </location>
</feature>
<feature type="repeat" description="TPR" evidence="13">
    <location>
        <begin position="31"/>
        <end position="64"/>
    </location>
</feature>
<dbReference type="InterPro" id="IPR051727">
    <property type="entry name" value="DnaJ_C3_Co-chaperones"/>
</dbReference>
<dbReference type="PANTHER" id="PTHR44140:SF2">
    <property type="entry name" value="LD25575P"/>
    <property type="match status" value="1"/>
</dbReference>
<keyword evidence="18" id="KW-1185">Reference proteome</keyword>
<feature type="repeat" description="Solcar" evidence="12">
    <location>
        <begin position="803"/>
        <end position="892"/>
    </location>
</feature>
<keyword evidence="3 12" id="KW-0812">Transmembrane</keyword>
<dbReference type="InterPro" id="IPR019734">
    <property type="entry name" value="TPR_rpt"/>
</dbReference>
<dbReference type="SUPFAM" id="SSF46565">
    <property type="entry name" value="Chaperone J-domain"/>
    <property type="match status" value="1"/>
</dbReference>
<dbReference type="PRINTS" id="PR00625">
    <property type="entry name" value="JDOMAIN"/>
</dbReference>
<gene>
    <name evidence="17" type="ORF">A9Z42_0040130</name>
</gene>
<evidence type="ECO:0000256" key="5">
    <source>
        <dbReference type="ARBA" id="ARBA00022737"/>
    </source>
</evidence>
<dbReference type="SMART" id="SM00271">
    <property type="entry name" value="DnaJ"/>
    <property type="match status" value="1"/>
</dbReference>
<keyword evidence="4 15" id="KW-0732">Signal</keyword>
<dbReference type="Gene3D" id="1.25.40.10">
    <property type="entry name" value="Tetratricopeptide repeat domain"/>
    <property type="match status" value="1"/>
</dbReference>
<evidence type="ECO:0000256" key="8">
    <source>
        <dbReference type="ARBA" id="ARBA00022824"/>
    </source>
</evidence>
<evidence type="ECO:0000256" key="12">
    <source>
        <dbReference type="PROSITE-ProRule" id="PRU00282"/>
    </source>
</evidence>
<reference evidence="17 18" key="1">
    <citation type="journal article" date="2015" name="Genome Announc.">
        <title>Genome sequence and annotation of Trichoderma parareesei, the ancestor of the cellulase producer Trichoderma reesei.</title>
        <authorList>
            <person name="Yang D."/>
            <person name="Pomraning K."/>
            <person name="Kopchinskiy A."/>
            <person name="Karimi Aghcheh R."/>
            <person name="Atanasova L."/>
            <person name="Chenthamara K."/>
            <person name="Baker S.E."/>
            <person name="Zhang R."/>
            <person name="Shen Q."/>
            <person name="Freitag M."/>
            <person name="Kubicek C.P."/>
            <person name="Druzhinina I.S."/>
        </authorList>
    </citation>
    <scope>NUCLEOTIDE SEQUENCE [LARGE SCALE GENOMIC DNA]</scope>
    <source>
        <strain evidence="17 18">CBS 125925</strain>
    </source>
</reference>
<feature type="repeat" description="Solcar" evidence="12">
    <location>
        <begin position="710"/>
        <end position="796"/>
    </location>
</feature>
<accession>A0A2H2Z7Q2</accession>
<dbReference type="FunFam" id="1.50.40.10:FF:000029">
    <property type="entry name" value="Solute carrier family 25 member 28"/>
    <property type="match status" value="1"/>
</dbReference>
<dbReference type="PROSITE" id="PS50076">
    <property type="entry name" value="DNAJ_2"/>
    <property type="match status" value="1"/>
</dbReference>
<keyword evidence="7 13" id="KW-0802">TPR repeat</keyword>